<evidence type="ECO:0000313" key="6">
    <source>
        <dbReference type="Proteomes" id="UP000637578"/>
    </source>
</evidence>
<dbReference type="Gene3D" id="3.30.70.270">
    <property type="match status" value="1"/>
</dbReference>
<organism evidence="5 6">
    <name type="scientific">Longimycelium tulufanense</name>
    <dbReference type="NCBI Taxonomy" id="907463"/>
    <lineage>
        <taxon>Bacteria</taxon>
        <taxon>Bacillati</taxon>
        <taxon>Actinomycetota</taxon>
        <taxon>Actinomycetes</taxon>
        <taxon>Pseudonocardiales</taxon>
        <taxon>Pseudonocardiaceae</taxon>
        <taxon>Longimycelium</taxon>
    </lineage>
</organism>
<gene>
    <name evidence="5" type="ORF">GCM10012275_01720</name>
</gene>
<dbReference type="Pfam" id="PF00990">
    <property type="entry name" value="GGDEF"/>
    <property type="match status" value="1"/>
</dbReference>
<proteinExistence type="predicted"/>
<dbReference type="NCBIfam" id="TIGR00229">
    <property type="entry name" value="sensory_box"/>
    <property type="match status" value="1"/>
</dbReference>
<dbReference type="InterPro" id="IPR029787">
    <property type="entry name" value="Nucleotide_cyclase"/>
</dbReference>
<dbReference type="SMART" id="SM00267">
    <property type="entry name" value="GGDEF"/>
    <property type="match status" value="1"/>
</dbReference>
<dbReference type="Pfam" id="PF00989">
    <property type="entry name" value="PAS"/>
    <property type="match status" value="1"/>
</dbReference>
<feature type="domain" description="PAC" evidence="2">
    <location>
        <begin position="231"/>
        <end position="283"/>
    </location>
</feature>
<dbReference type="InterPro" id="IPR035919">
    <property type="entry name" value="EAL_sf"/>
</dbReference>
<dbReference type="EMBL" id="BMMK01000001">
    <property type="protein sequence ID" value="GGM33967.1"/>
    <property type="molecule type" value="Genomic_DNA"/>
</dbReference>
<accession>A0A8J3C997</accession>
<dbReference type="SMART" id="SM00086">
    <property type="entry name" value="PAC"/>
    <property type="match status" value="1"/>
</dbReference>
<dbReference type="SUPFAM" id="SSF55785">
    <property type="entry name" value="PYP-like sensor domain (PAS domain)"/>
    <property type="match status" value="1"/>
</dbReference>
<dbReference type="Pfam" id="PF00563">
    <property type="entry name" value="EAL"/>
    <property type="match status" value="1"/>
</dbReference>
<dbReference type="PANTHER" id="PTHR44757">
    <property type="entry name" value="DIGUANYLATE CYCLASE DGCP"/>
    <property type="match status" value="1"/>
</dbReference>
<evidence type="ECO:0000259" key="2">
    <source>
        <dbReference type="PROSITE" id="PS50113"/>
    </source>
</evidence>
<evidence type="ECO:0000313" key="5">
    <source>
        <dbReference type="EMBL" id="GGM33967.1"/>
    </source>
</evidence>
<dbReference type="PROSITE" id="PS50113">
    <property type="entry name" value="PAC"/>
    <property type="match status" value="1"/>
</dbReference>
<dbReference type="PROSITE" id="PS50883">
    <property type="entry name" value="EAL"/>
    <property type="match status" value="1"/>
</dbReference>
<dbReference type="AlphaFoldDB" id="A0A8J3C997"/>
<dbReference type="InterPro" id="IPR000700">
    <property type="entry name" value="PAS-assoc_C"/>
</dbReference>
<dbReference type="Proteomes" id="UP000637578">
    <property type="component" value="Unassembled WGS sequence"/>
</dbReference>
<feature type="domain" description="GGDEF" evidence="4">
    <location>
        <begin position="314"/>
        <end position="448"/>
    </location>
</feature>
<dbReference type="SMART" id="SM00091">
    <property type="entry name" value="PAS"/>
    <property type="match status" value="1"/>
</dbReference>
<dbReference type="RefSeq" id="WP_189052855.1">
    <property type="nucleotide sequence ID" value="NZ_BMMK01000001.1"/>
</dbReference>
<dbReference type="SMART" id="SM00052">
    <property type="entry name" value="EAL"/>
    <property type="match status" value="1"/>
</dbReference>
<dbReference type="Gene3D" id="3.30.450.20">
    <property type="entry name" value="PAS domain"/>
    <property type="match status" value="1"/>
</dbReference>
<sequence length="718" mass="78947">MTLPLPGDLPVPLRELGTPAERARDRARVARKWAYLVSKTSYIPLPPDEVERQFLELVDRLFAAAGSEPFDPEPAAAVGARLVELNLNGRQTLQCTLDVLGKALAAHRPQDRVITLLGSVAAGYAEAMRASIFEQQENLSRALYRAVRDAERRLRVSEQRFEEVFRSAESGIAVTDSDGDFARANQAFARILGCPEDGLSRLNLFEVLHSDDAPFLRELFADLRAGRTRRPTQRRRMVRKDGEVVEISLTVALLRDQDGQPDQYVALVQDITDFHLLQDRLHHQSLHDALTGLPNRQYFTSKLETVLRRADPETGCTLYHLDLDAFSMVTDGLGREVGDRLLTVAAARLESVLAGERAMVARLGGDEFAILVENSPTTPDVVTMVTRINEELGEPIYVGDRGIAVSASIGVVDRPPRDMAIGELLSAADMTLRRAKSAGPRQWELFDPQQNSADRERFALAVTMPGAWEIGEVDVVYQPLVTLATEQGAERVAGLEAQLRWDHPVLGMLDHDRCVDLAEETGLLLPVGEALIQSAAKQLAWWRQRLDDPLPLHVSLTPYQASDPDLVAAVRRGLADTGLGPESLWLGMPVWALRAKRGEAMDNLEVLADMGTHVVVTDFGGAPGDLACLADLPVHGVRLAPWVAERLQRPPADKDLAVRALRELVALARTRGTTVIAHGLRTREHAENAHRLGVDIGRGDFWYPPGSPDEVAAALGIE</sequence>
<dbReference type="PROSITE" id="PS50887">
    <property type="entry name" value="GGDEF"/>
    <property type="match status" value="1"/>
</dbReference>
<dbReference type="InterPro" id="IPR000014">
    <property type="entry name" value="PAS"/>
</dbReference>
<evidence type="ECO:0000259" key="3">
    <source>
        <dbReference type="PROSITE" id="PS50883"/>
    </source>
</evidence>
<dbReference type="InterPro" id="IPR000160">
    <property type="entry name" value="GGDEF_dom"/>
</dbReference>
<dbReference type="InterPro" id="IPR052155">
    <property type="entry name" value="Biofilm_reg_signaling"/>
</dbReference>
<feature type="domain" description="EAL" evidence="3">
    <location>
        <begin position="457"/>
        <end position="718"/>
    </location>
</feature>
<keyword evidence="6" id="KW-1185">Reference proteome</keyword>
<dbReference type="InterPro" id="IPR043128">
    <property type="entry name" value="Rev_trsase/Diguanyl_cyclase"/>
</dbReference>
<dbReference type="CDD" id="cd01949">
    <property type="entry name" value="GGDEF"/>
    <property type="match status" value="1"/>
</dbReference>
<dbReference type="Gene3D" id="3.20.20.450">
    <property type="entry name" value="EAL domain"/>
    <property type="match status" value="1"/>
</dbReference>
<dbReference type="InterPro" id="IPR013767">
    <property type="entry name" value="PAS_fold"/>
</dbReference>
<evidence type="ECO:0000259" key="1">
    <source>
        <dbReference type="PROSITE" id="PS50112"/>
    </source>
</evidence>
<dbReference type="CDD" id="cd00130">
    <property type="entry name" value="PAS"/>
    <property type="match status" value="1"/>
</dbReference>
<reference evidence="5" key="2">
    <citation type="submission" date="2020-09" db="EMBL/GenBank/DDBJ databases">
        <authorList>
            <person name="Sun Q."/>
            <person name="Zhou Y."/>
        </authorList>
    </citation>
    <scope>NUCLEOTIDE SEQUENCE</scope>
    <source>
        <strain evidence="5">CGMCC 4.5737</strain>
    </source>
</reference>
<name>A0A8J3C997_9PSEU</name>
<dbReference type="InterPro" id="IPR001633">
    <property type="entry name" value="EAL_dom"/>
</dbReference>
<dbReference type="SUPFAM" id="SSF141868">
    <property type="entry name" value="EAL domain-like"/>
    <property type="match status" value="1"/>
</dbReference>
<dbReference type="PROSITE" id="PS50112">
    <property type="entry name" value="PAS"/>
    <property type="match status" value="1"/>
</dbReference>
<dbReference type="NCBIfam" id="TIGR00254">
    <property type="entry name" value="GGDEF"/>
    <property type="match status" value="1"/>
</dbReference>
<dbReference type="GO" id="GO:0006355">
    <property type="term" value="P:regulation of DNA-templated transcription"/>
    <property type="evidence" value="ECO:0007669"/>
    <property type="project" value="InterPro"/>
</dbReference>
<dbReference type="PANTHER" id="PTHR44757:SF2">
    <property type="entry name" value="BIOFILM ARCHITECTURE MAINTENANCE PROTEIN MBAA"/>
    <property type="match status" value="1"/>
</dbReference>
<dbReference type="CDD" id="cd01948">
    <property type="entry name" value="EAL"/>
    <property type="match status" value="1"/>
</dbReference>
<dbReference type="SUPFAM" id="SSF55073">
    <property type="entry name" value="Nucleotide cyclase"/>
    <property type="match status" value="1"/>
</dbReference>
<feature type="domain" description="PAS" evidence="1">
    <location>
        <begin position="157"/>
        <end position="227"/>
    </location>
</feature>
<dbReference type="InterPro" id="IPR035965">
    <property type="entry name" value="PAS-like_dom_sf"/>
</dbReference>
<reference evidence="5" key="1">
    <citation type="journal article" date="2014" name="Int. J. Syst. Evol. Microbiol.">
        <title>Complete genome sequence of Corynebacterium casei LMG S-19264T (=DSM 44701T), isolated from a smear-ripened cheese.</title>
        <authorList>
            <consortium name="US DOE Joint Genome Institute (JGI-PGF)"/>
            <person name="Walter F."/>
            <person name="Albersmeier A."/>
            <person name="Kalinowski J."/>
            <person name="Ruckert C."/>
        </authorList>
    </citation>
    <scope>NUCLEOTIDE SEQUENCE</scope>
    <source>
        <strain evidence="5">CGMCC 4.5737</strain>
    </source>
</reference>
<dbReference type="InterPro" id="IPR001610">
    <property type="entry name" value="PAC"/>
</dbReference>
<comment type="caution">
    <text evidence="5">The sequence shown here is derived from an EMBL/GenBank/DDBJ whole genome shotgun (WGS) entry which is preliminary data.</text>
</comment>
<protein>
    <submittedName>
        <fullName evidence="5">Signal transduction protein</fullName>
    </submittedName>
</protein>
<evidence type="ECO:0000259" key="4">
    <source>
        <dbReference type="PROSITE" id="PS50887"/>
    </source>
</evidence>